<evidence type="ECO:0000259" key="6">
    <source>
        <dbReference type="Pfam" id="PF13458"/>
    </source>
</evidence>
<feature type="signal peptide" evidence="5">
    <location>
        <begin position="1"/>
        <end position="26"/>
    </location>
</feature>
<dbReference type="InterPro" id="IPR028082">
    <property type="entry name" value="Peripla_BP_I"/>
</dbReference>
<dbReference type="PANTHER" id="PTHR30483">
    <property type="entry name" value="LEUCINE-SPECIFIC-BINDING PROTEIN"/>
    <property type="match status" value="1"/>
</dbReference>
<sequence>MKIWKKACAIAVVAGAAAFAGQAASAQETVKIGQIEALTGATATYGWMSAQGTKVAVEEINAKGGFKVGDKTYKLQLLQVDTRGEPREATVQFRKMMEENVHFVFGPFLTNVFNAIEPIANQNNGKFLLFAGATSAHHALGKPDHDYLMRAWNWDAGPSGFGKLMVDYLKKLNTKKVAMLFQNDAFGKTAVDIYAALFKDAGIELQVELFEPGTKDFSASLAKLASGKPDFLFPGYSDAVLYDIVRQSTESGFGNRFFLVRGSIGPALKNKDSIVDYIAYVPKYFEDAEKKEPKTKAFVESYKAIMKRDFPYDQAPLCSSACYDHVYMLVEAMQKAGTVSDVAKIRATLMDMTYDGMWKIKYDKTGETVFGFDVVHVRKGGAIEVVQFDPTK</sequence>
<keyword evidence="2" id="KW-0813">Transport</keyword>
<dbReference type="InterPro" id="IPR000709">
    <property type="entry name" value="Leu_Ile_Val-bd"/>
</dbReference>
<dbReference type="Pfam" id="PF13458">
    <property type="entry name" value="Peripla_BP_6"/>
    <property type="match status" value="1"/>
</dbReference>
<accession>A0A7W8E0J6</accession>
<organism evidence="7 8">
    <name type="scientific">Rhodopseudomonas rhenobacensis</name>
    <dbReference type="NCBI Taxonomy" id="87461"/>
    <lineage>
        <taxon>Bacteria</taxon>
        <taxon>Pseudomonadati</taxon>
        <taxon>Pseudomonadota</taxon>
        <taxon>Alphaproteobacteria</taxon>
        <taxon>Hyphomicrobiales</taxon>
        <taxon>Nitrobacteraceae</taxon>
        <taxon>Rhodopseudomonas</taxon>
    </lineage>
</organism>
<dbReference type="Proteomes" id="UP000542353">
    <property type="component" value="Unassembled WGS sequence"/>
</dbReference>
<dbReference type="AlphaFoldDB" id="A0A7W8E0J6"/>
<keyword evidence="3 5" id="KW-0732">Signal</keyword>
<comment type="similarity">
    <text evidence="1">Belongs to the leucine-binding protein family.</text>
</comment>
<evidence type="ECO:0000256" key="2">
    <source>
        <dbReference type="ARBA" id="ARBA00022448"/>
    </source>
</evidence>
<feature type="chain" id="PRO_5031181012" evidence="5">
    <location>
        <begin position="27"/>
        <end position="392"/>
    </location>
</feature>
<protein>
    <submittedName>
        <fullName evidence="7">Branched-chain amino acid transport system substrate-binding protein</fullName>
    </submittedName>
</protein>
<dbReference type="InterPro" id="IPR028081">
    <property type="entry name" value="Leu-bd"/>
</dbReference>
<dbReference type="RefSeq" id="WP_347339360.1">
    <property type="nucleotide sequence ID" value="NZ_JACHIH010000031.1"/>
</dbReference>
<evidence type="ECO:0000313" key="8">
    <source>
        <dbReference type="Proteomes" id="UP000542353"/>
    </source>
</evidence>
<dbReference type="EMBL" id="JACHIH010000031">
    <property type="protein sequence ID" value="MBB5049173.1"/>
    <property type="molecule type" value="Genomic_DNA"/>
</dbReference>
<dbReference type="GO" id="GO:0006865">
    <property type="term" value="P:amino acid transport"/>
    <property type="evidence" value="ECO:0007669"/>
    <property type="project" value="UniProtKB-KW"/>
</dbReference>
<evidence type="ECO:0000256" key="4">
    <source>
        <dbReference type="ARBA" id="ARBA00022970"/>
    </source>
</evidence>
<dbReference type="Gene3D" id="3.40.50.2300">
    <property type="match status" value="2"/>
</dbReference>
<comment type="caution">
    <text evidence="7">The sequence shown here is derived from an EMBL/GenBank/DDBJ whole genome shotgun (WGS) entry which is preliminary data.</text>
</comment>
<gene>
    <name evidence="7" type="ORF">HNR60_003947</name>
</gene>
<evidence type="ECO:0000256" key="1">
    <source>
        <dbReference type="ARBA" id="ARBA00010062"/>
    </source>
</evidence>
<keyword evidence="4" id="KW-0029">Amino-acid transport</keyword>
<evidence type="ECO:0000256" key="5">
    <source>
        <dbReference type="SAM" id="SignalP"/>
    </source>
</evidence>
<reference evidence="7 8" key="1">
    <citation type="submission" date="2020-08" db="EMBL/GenBank/DDBJ databases">
        <title>Genomic Encyclopedia of Type Strains, Phase IV (KMG-IV): sequencing the most valuable type-strain genomes for metagenomic binning, comparative biology and taxonomic classification.</title>
        <authorList>
            <person name="Goeker M."/>
        </authorList>
    </citation>
    <scope>NUCLEOTIDE SEQUENCE [LARGE SCALE GENOMIC DNA]</scope>
    <source>
        <strain evidence="7 8">DSM 12706</strain>
    </source>
</reference>
<dbReference type="InterPro" id="IPR051010">
    <property type="entry name" value="BCAA_transport"/>
</dbReference>
<feature type="domain" description="Leucine-binding protein" evidence="6">
    <location>
        <begin position="29"/>
        <end position="381"/>
    </location>
</feature>
<proteinExistence type="inferred from homology"/>
<dbReference type="PANTHER" id="PTHR30483:SF6">
    <property type="entry name" value="PERIPLASMIC BINDING PROTEIN OF ABC TRANSPORTER FOR NATURAL AMINO ACIDS"/>
    <property type="match status" value="1"/>
</dbReference>
<dbReference type="SUPFAM" id="SSF53822">
    <property type="entry name" value="Periplasmic binding protein-like I"/>
    <property type="match status" value="1"/>
</dbReference>
<name>A0A7W8E0J6_9BRAD</name>
<evidence type="ECO:0000313" key="7">
    <source>
        <dbReference type="EMBL" id="MBB5049173.1"/>
    </source>
</evidence>
<dbReference type="PRINTS" id="PR00337">
    <property type="entry name" value="LEUILEVALBP"/>
</dbReference>
<keyword evidence="8" id="KW-1185">Reference proteome</keyword>
<evidence type="ECO:0000256" key="3">
    <source>
        <dbReference type="ARBA" id="ARBA00022729"/>
    </source>
</evidence>